<dbReference type="Proteomes" id="UP001333710">
    <property type="component" value="Chromosome"/>
</dbReference>
<dbReference type="KEGG" id="pmaw:MACH26_35340"/>
<gene>
    <name evidence="2" type="ORF">MACH26_35340</name>
</gene>
<organism evidence="2 3">
    <name type="scientific">Planctobacterium marinum</name>
    <dbReference type="NCBI Taxonomy" id="1631968"/>
    <lineage>
        <taxon>Bacteria</taxon>
        <taxon>Pseudomonadati</taxon>
        <taxon>Pseudomonadota</taxon>
        <taxon>Gammaproteobacteria</taxon>
        <taxon>Alteromonadales</taxon>
        <taxon>Alteromonadaceae</taxon>
        <taxon>Planctobacterium</taxon>
    </lineage>
</organism>
<evidence type="ECO:0000313" key="3">
    <source>
        <dbReference type="Proteomes" id="UP001333710"/>
    </source>
</evidence>
<reference evidence="2" key="1">
    <citation type="submission" date="2023-01" db="EMBL/GenBank/DDBJ databases">
        <title>Complete genome sequence of Planctobacterium marinum strain Dej080120_11.</title>
        <authorList>
            <person name="Ueki S."/>
            <person name="Maruyama F."/>
        </authorList>
    </citation>
    <scope>NUCLEOTIDE SEQUENCE</scope>
    <source>
        <strain evidence="2">Dej080120_11</strain>
    </source>
</reference>
<evidence type="ECO:0000313" key="2">
    <source>
        <dbReference type="EMBL" id="BDX08013.1"/>
    </source>
</evidence>
<evidence type="ECO:0000256" key="1">
    <source>
        <dbReference type="SAM" id="MobiDB-lite"/>
    </source>
</evidence>
<dbReference type="AlphaFoldDB" id="A0AA48KRW8"/>
<keyword evidence="3" id="KW-1185">Reference proteome</keyword>
<name>A0AA48KRW8_9ALTE</name>
<accession>A0AA48KRW8</accession>
<dbReference type="EMBL" id="AP027272">
    <property type="protein sequence ID" value="BDX08013.1"/>
    <property type="molecule type" value="Genomic_DNA"/>
</dbReference>
<dbReference type="RefSeq" id="WP_338294100.1">
    <property type="nucleotide sequence ID" value="NZ_AP027272.1"/>
</dbReference>
<sequence>MAGGGGNLLADAGGDTAGREGDTAAGEGLDASAAVDCLFAAITDSAEGGDITAVLLLRVATSGCCSLELAICGGAAGGGFYGQKSS</sequence>
<protein>
    <submittedName>
        <fullName evidence="2">Uncharacterized protein</fullName>
    </submittedName>
</protein>
<proteinExistence type="predicted"/>
<feature type="region of interest" description="Disordered" evidence="1">
    <location>
        <begin position="1"/>
        <end position="24"/>
    </location>
</feature>